<sequence>MDAIENMITRMNEQAISEREALKKERLAEIDMAFIQEQTHINNEHEALLQKQIKEIEKKYKQQRDRQQVTFRQAALHEKQRVLTKFFKDAVDEMNHWPKEDMQKFSEHLLEKIELATPLTIQVGELSRDGLTAEWVEEMNHLYNKQMTLLDELLPKQAGFILHDNGIQYNFVFENLVKELQTHMGVELAKRLFD</sequence>
<dbReference type="RefSeq" id="WP_135254610.1">
    <property type="nucleotide sequence ID" value="NZ_CP038865.1"/>
</dbReference>
<evidence type="ECO:0000313" key="2">
    <source>
        <dbReference type="EMBL" id="TFZ41005.1"/>
    </source>
</evidence>
<keyword evidence="3" id="KW-1185">Reference proteome</keyword>
<reference evidence="2 4" key="1">
    <citation type="submission" date="2019-03" db="EMBL/GenBank/DDBJ databases">
        <title>Vagococcus sp. was isolated fron gut of Carduelis flavirostris.</title>
        <authorList>
            <person name="Ge Y."/>
        </authorList>
    </citation>
    <scope>NUCLEOTIDE SEQUENCE [LARGE SCALE GENOMIC DNA]</scope>
    <source>
        <strain evidence="2 4">CF-210</strain>
    </source>
</reference>
<dbReference type="Proteomes" id="UP000297725">
    <property type="component" value="Unassembled WGS sequence"/>
</dbReference>
<evidence type="ECO:0000313" key="3">
    <source>
        <dbReference type="Proteomes" id="UP000296883"/>
    </source>
</evidence>
<name>A0AAJ5EE69_9ENTE</name>
<accession>A0AAJ5EE69</accession>
<organism evidence="2 4">
    <name type="scientific">Vagococcus xieshaowenii</name>
    <dbReference type="NCBI Taxonomy" id="2562451"/>
    <lineage>
        <taxon>Bacteria</taxon>
        <taxon>Bacillati</taxon>
        <taxon>Bacillota</taxon>
        <taxon>Bacilli</taxon>
        <taxon>Lactobacillales</taxon>
        <taxon>Enterococcaceae</taxon>
        <taxon>Vagococcus</taxon>
    </lineage>
</organism>
<evidence type="ECO:0000313" key="4">
    <source>
        <dbReference type="Proteomes" id="UP000297725"/>
    </source>
</evidence>
<dbReference type="SUPFAM" id="SSF160527">
    <property type="entry name" value="V-type ATPase subunit E-like"/>
    <property type="match status" value="1"/>
</dbReference>
<dbReference type="EMBL" id="SRHU01000023">
    <property type="protein sequence ID" value="TFZ41005.1"/>
    <property type="molecule type" value="Genomic_DNA"/>
</dbReference>
<gene>
    <name evidence="2" type="ORF">E4031_06370</name>
    <name evidence="1" type="ORF">E4Z98_06725</name>
</gene>
<dbReference type="AlphaFoldDB" id="A0AAJ5EE69"/>
<evidence type="ECO:0000313" key="1">
    <source>
        <dbReference type="EMBL" id="QCA29019.1"/>
    </source>
</evidence>
<proteinExistence type="predicted"/>
<dbReference type="Proteomes" id="UP000296883">
    <property type="component" value="Chromosome"/>
</dbReference>
<dbReference type="EMBL" id="CP038865">
    <property type="protein sequence ID" value="QCA29019.1"/>
    <property type="molecule type" value="Genomic_DNA"/>
</dbReference>
<protein>
    <submittedName>
        <fullName evidence="2">ATPase V</fullName>
    </submittedName>
</protein>
<reference evidence="1 3" key="2">
    <citation type="journal article" date="2020" name="Int. J. Syst. Evol. Microbiol.">
        <title>Vagococcus xieshaowenii sp. nov., isolated from snow finch (Montifringilla taczanowskii) cloacal content.</title>
        <authorList>
            <person name="Ge Y."/>
            <person name="Yang J."/>
            <person name="Lai X.H."/>
            <person name="Zhang G."/>
            <person name="Jin D."/>
            <person name="Lu S."/>
            <person name="Wang B."/>
            <person name="Huang Y."/>
            <person name="Huang Y."/>
            <person name="Ren Z."/>
            <person name="Zhang X."/>
            <person name="Xu J."/>
        </authorList>
    </citation>
    <scope>NUCLEOTIDE SEQUENCE [LARGE SCALE GENOMIC DNA]</scope>
    <source>
        <strain evidence="1">Personal::cf-49</strain>
        <strain evidence="3">personal::cf-49</strain>
    </source>
</reference>